<protein>
    <recommendedName>
        <fullName evidence="4">DUF3261 domain-containing protein</fullName>
    </recommendedName>
</protein>
<feature type="chain" id="PRO_5037579620" description="DUF3261 domain-containing protein" evidence="1">
    <location>
        <begin position="34"/>
        <end position="210"/>
    </location>
</feature>
<proteinExistence type="predicted"/>
<reference evidence="2" key="1">
    <citation type="submission" date="2019-03" db="EMBL/GenBank/DDBJ databases">
        <title>Lake Tanganyika Metagenome-Assembled Genomes (MAGs).</title>
        <authorList>
            <person name="Tran P."/>
        </authorList>
    </citation>
    <scope>NUCLEOTIDE SEQUENCE</scope>
    <source>
        <strain evidence="2">M_DeepCast_400m_m2_100</strain>
    </source>
</reference>
<organism evidence="2 3">
    <name type="scientific">Eiseniibacteriota bacterium</name>
    <dbReference type="NCBI Taxonomy" id="2212470"/>
    <lineage>
        <taxon>Bacteria</taxon>
        <taxon>Candidatus Eiseniibacteriota</taxon>
    </lineage>
</organism>
<feature type="signal peptide" evidence="1">
    <location>
        <begin position="1"/>
        <end position="33"/>
    </location>
</feature>
<accession>A0A937XA07</accession>
<evidence type="ECO:0000313" key="3">
    <source>
        <dbReference type="Proteomes" id="UP000748308"/>
    </source>
</evidence>
<evidence type="ECO:0000313" key="2">
    <source>
        <dbReference type="EMBL" id="MBM3316794.1"/>
    </source>
</evidence>
<keyword evidence="1" id="KW-0732">Signal</keyword>
<dbReference type="EMBL" id="VGIY01000042">
    <property type="protein sequence ID" value="MBM3316794.1"/>
    <property type="molecule type" value="Genomic_DNA"/>
</dbReference>
<gene>
    <name evidence="2" type="ORF">FJY75_02975</name>
</gene>
<evidence type="ECO:0000256" key="1">
    <source>
        <dbReference type="SAM" id="SignalP"/>
    </source>
</evidence>
<dbReference type="Proteomes" id="UP000748308">
    <property type="component" value="Unassembled WGS sequence"/>
</dbReference>
<comment type="caution">
    <text evidence="2">The sequence shown here is derived from an EMBL/GenBank/DDBJ whole genome shotgun (WGS) entry which is preliminary data.</text>
</comment>
<sequence length="210" mass="23752">MRHRIAAGPRSRKRWAPAPCLLALAGAAVLACAGCHTYGVSAPAGADTVMVTLPRPAEPRDVTARLFLYRTTSRQTGERLGIGRTFEVGSGRQVRAVLQMEGLAPEDPLQIHLLWVNPDGKKAFVKEVWVRPDDWARREAGEEAGQLLLLDRQDGRLELESRYGIDPVRLEEEMHKPEASRLFRPGRWELRVYLFRQRILETAFDLVMME</sequence>
<name>A0A937XA07_UNCEI</name>
<dbReference type="PROSITE" id="PS51257">
    <property type="entry name" value="PROKAR_LIPOPROTEIN"/>
    <property type="match status" value="1"/>
</dbReference>
<dbReference type="AlphaFoldDB" id="A0A937XA07"/>
<evidence type="ECO:0008006" key="4">
    <source>
        <dbReference type="Google" id="ProtNLM"/>
    </source>
</evidence>